<comment type="similarity">
    <text evidence="2 4">Belongs to the pterin-4-alpha-carbinolamine dehydratase family.</text>
</comment>
<dbReference type="EMBL" id="JBEPML010000017">
    <property type="protein sequence ID" value="MET3793777.1"/>
    <property type="molecule type" value="Genomic_DNA"/>
</dbReference>
<keyword evidence="6" id="KW-1185">Reference proteome</keyword>
<evidence type="ECO:0000256" key="1">
    <source>
        <dbReference type="ARBA" id="ARBA00001554"/>
    </source>
</evidence>
<organism evidence="5 6">
    <name type="scientific">Aquamicrobium terrae</name>
    <dbReference type="NCBI Taxonomy" id="1324945"/>
    <lineage>
        <taxon>Bacteria</taxon>
        <taxon>Pseudomonadati</taxon>
        <taxon>Pseudomonadota</taxon>
        <taxon>Alphaproteobacteria</taxon>
        <taxon>Hyphomicrobiales</taxon>
        <taxon>Phyllobacteriaceae</taxon>
        <taxon>Aquamicrobium</taxon>
    </lineage>
</organism>
<dbReference type="HAMAP" id="MF_00434">
    <property type="entry name" value="Pterin_4_alpha"/>
    <property type="match status" value="1"/>
</dbReference>
<keyword evidence="3 4" id="KW-0456">Lyase</keyword>
<protein>
    <recommendedName>
        <fullName evidence="4">Putative pterin-4-alpha-carbinolamine dehydratase</fullName>
        <shortName evidence="4">PHS</shortName>
        <ecNumber evidence="4">4.2.1.96</ecNumber>
    </recommendedName>
    <alternativeName>
        <fullName evidence="4">4-alpha-hydroxy-tetrahydropterin dehydratase</fullName>
    </alternativeName>
    <alternativeName>
        <fullName evidence="4">Pterin carbinolamine dehydratase</fullName>
        <shortName evidence="4">PCD</shortName>
    </alternativeName>
</protein>
<comment type="caution">
    <text evidence="5">The sequence shown here is derived from an EMBL/GenBank/DDBJ whole genome shotgun (WGS) entry which is preliminary data.</text>
</comment>
<gene>
    <name evidence="5" type="ORF">ABID37_004015</name>
</gene>
<evidence type="ECO:0000313" key="6">
    <source>
        <dbReference type="Proteomes" id="UP001549076"/>
    </source>
</evidence>
<evidence type="ECO:0000256" key="3">
    <source>
        <dbReference type="ARBA" id="ARBA00023239"/>
    </source>
</evidence>
<dbReference type="InterPro" id="IPR001533">
    <property type="entry name" value="Pterin_deHydtase"/>
</dbReference>
<proteinExistence type="inferred from homology"/>
<name>A0ABV2N4W2_9HYPH</name>
<dbReference type="PANTHER" id="PTHR12599:SF0">
    <property type="entry name" value="PTERIN-4-ALPHA-CARBINOLAMINE DEHYDRATASE"/>
    <property type="match status" value="1"/>
</dbReference>
<reference evidence="5 6" key="1">
    <citation type="submission" date="2024-06" db="EMBL/GenBank/DDBJ databases">
        <title>Genomic Encyclopedia of Type Strains, Phase IV (KMG-IV): sequencing the most valuable type-strain genomes for metagenomic binning, comparative biology and taxonomic classification.</title>
        <authorList>
            <person name="Goeker M."/>
        </authorList>
    </citation>
    <scope>NUCLEOTIDE SEQUENCE [LARGE SCALE GENOMIC DNA]</scope>
    <source>
        <strain evidence="5 6">DSM 27865</strain>
    </source>
</reference>
<dbReference type="Proteomes" id="UP001549076">
    <property type="component" value="Unassembled WGS sequence"/>
</dbReference>
<dbReference type="NCBIfam" id="NF002018">
    <property type="entry name" value="PRK00823.1-3"/>
    <property type="match status" value="1"/>
</dbReference>
<dbReference type="NCBIfam" id="NF002017">
    <property type="entry name" value="PRK00823.1-2"/>
    <property type="match status" value="1"/>
</dbReference>
<evidence type="ECO:0000313" key="5">
    <source>
        <dbReference type="EMBL" id="MET3793777.1"/>
    </source>
</evidence>
<evidence type="ECO:0000256" key="2">
    <source>
        <dbReference type="ARBA" id="ARBA00006472"/>
    </source>
</evidence>
<dbReference type="GO" id="GO:0008124">
    <property type="term" value="F:4-alpha-hydroxytetrahydrobiopterin dehydratase activity"/>
    <property type="evidence" value="ECO:0007669"/>
    <property type="project" value="UniProtKB-EC"/>
</dbReference>
<dbReference type="SUPFAM" id="SSF55248">
    <property type="entry name" value="PCD-like"/>
    <property type="match status" value="1"/>
</dbReference>
<evidence type="ECO:0000256" key="4">
    <source>
        <dbReference type="HAMAP-Rule" id="MF_00434"/>
    </source>
</evidence>
<dbReference type="PANTHER" id="PTHR12599">
    <property type="entry name" value="PTERIN-4-ALPHA-CARBINOLAMINE DEHYDRATASE"/>
    <property type="match status" value="1"/>
</dbReference>
<dbReference type="EC" id="4.2.1.96" evidence="4"/>
<dbReference type="InterPro" id="IPR036428">
    <property type="entry name" value="PCD_sf"/>
</dbReference>
<dbReference type="Gene3D" id="3.30.1360.20">
    <property type="entry name" value="Transcriptional coactivator/pterin dehydratase"/>
    <property type="match status" value="1"/>
</dbReference>
<dbReference type="CDD" id="cd00914">
    <property type="entry name" value="PCD_DCoH_subfamily_b"/>
    <property type="match status" value="1"/>
</dbReference>
<accession>A0ABV2N4W2</accession>
<dbReference type="Pfam" id="PF01329">
    <property type="entry name" value="Pterin_4a"/>
    <property type="match status" value="1"/>
</dbReference>
<sequence length="98" mass="11314">MAREKLAQDVLEAALKERPDWKMTDDGKAIERRFVFRNFSEAFAFMTRVALKAEKMDHHPEWSNVYKTVDIRLTTHDAGGLTELDFVLARRIDAIFGG</sequence>
<dbReference type="RefSeq" id="WP_354197954.1">
    <property type="nucleotide sequence ID" value="NZ_JBEPML010000017.1"/>
</dbReference>
<comment type="catalytic activity">
    <reaction evidence="1 4">
        <text>(4aS,6R)-4a-hydroxy-L-erythro-5,6,7,8-tetrahydrobiopterin = (6R)-L-erythro-6,7-dihydrobiopterin + H2O</text>
        <dbReference type="Rhea" id="RHEA:11920"/>
        <dbReference type="ChEBI" id="CHEBI:15377"/>
        <dbReference type="ChEBI" id="CHEBI:15642"/>
        <dbReference type="ChEBI" id="CHEBI:43120"/>
        <dbReference type="EC" id="4.2.1.96"/>
    </reaction>
</comment>